<dbReference type="PANTHER" id="PTHR16105">
    <property type="entry name" value="RNA-BINDING REGION-CONTAINING PROTEIN 3"/>
    <property type="match status" value="1"/>
</dbReference>
<protein>
    <recommendedName>
        <fullName evidence="3">RNA-binding protein 41</fullName>
    </recommendedName>
    <alternativeName>
        <fullName evidence="4">RNA-binding motif protein 41</fullName>
    </alternativeName>
</protein>
<dbReference type="GO" id="GO:0000398">
    <property type="term" value="P:mRNA splicing, via spliceosome"/>
    <property type="evidence" value="ECO:0007669"/>
    <property type="project" value="TreeGrafter"/>
</dbReference>
<comment type="function">
    <text evidence="2">May bind RNA.</text>
</comment>
<reference evidence="8" key="1">
    <citation type="journal article" date="2023" name="Front. Mar. Sci.">
        <title>A new Merluccius polli reference genome to investigate the effects of global change in West African waters.</title>
        <authorList>
            <person name="Mateo J.L."/>
            <person name="Blanco-Fernandez C."/>
            <person name="Garcia-Vazquez E."/>
            <person name="Machado-Schiaffino G."/>
        </authorList>
    </citation>
    <scope>NUCLEOTIDE SEQUENCE</scope>
    <source>
        <strain evidence="8">C29</strain>
        <tissue evidence="8">Fin</tissue>
    </source>
</reference>
<evidence type="ECO:0000256" key="4">
    <source>
        <dbReference type="ARBA" id="ARBA00075590"/>
    </source>
</evidence>
<name>A0AA47PAN1_MERPO</name>
<dbReference type="InterPro" id="IPR012677">
    <property type="entry name" value="Nucleotide-bd_a/b_plait_sf"/>
</dbReference>
<sequence length="642" mass="70089">MRRVSRQACEDGPLLDSQETEGQRQLHSLLVQQLHTDVDIDRLVAKRRCFAPAALYRPFGEQASGVRSLSQFQALQHGDQELASLRELGLTDAEIHLWLSRDAPESTEKDNAPCHKARIISDWFLEHDNEFTVLKWPPQSPDLNPIEHLWDVVEREIGIMDSHGVCAAPSARQQRLQVIRDKMAARSELLSRPQRFTASRALSRREMEIEQALFHGNDRLGFLSALYHRNQESQESQQGALSTSDPMDSVYRDVFTKEGRPVLPQQQQGNSTYLTAGDQSQCTLKKTDPSQSSELLQSKKGHRPSQNTVSRGPTQQQLHKPRLVSPTKLDISQPIGSLCVTGTGGVLTARGDIENVSDEAILENREAEEGIRSIPRFLNYQPGKPSKVLCVKNLSAQASVAQLVALFSRFEADGGPTVRYRLLTGRMKGQAFITLPDTETSQKALEVIHGYRLLGKPLVIEFGRERREEEEPRKGTPGCVGAVVGAAGVAAQASASGVSPAHLEGRVAVGLGGGPHPAAPPRHPGVGVPCAVPVGRVALLAEGGAQQRAPQEREQRGRQAQKFCTTSCVVHDTGISARRPAARNSVPPTPATRALAEAAPSRHTVHCMPGVATAMASTDSTREMTMRAREACRSDCSASMEL</sequence>
<keyword evidence="9" id="KW-1185">Reference proteome</keyword>
<dbReference type="AlphaFoldDB" id="A0AA47PAN1"/>
<evidence type="ECO:0000256" key="5">
    <source>
        <dbReference type="PROSITE-ProRule" id="PRU00176"/>
    </source>
</evidence>
<dbReference type="Gene3D" id="3.30.420.10">
    <property type="entry name" value="Ribonuclease H-like superfamily/Ribonuclease H"/>
    <property type="match status" value="1"/>
</dbReference>
<dbReference type="PROSITE" id="PS50102">
    <property type="entry name" value="RRM"/>
    <property type="match status" value="1"/>
</dbReference>
<dbReference type="SMART" id="SM00360">
    <property type="entry name" value="RRM"/>
    <property type="match status" value="1"/>
</dbReference>
<feature type="compositionally biased region" description="Polar residues" evidence="6">
    <location>
        <begin position="304"/>
        <end position="318"/>
    </location>
</feature>
<gene>
    <name evidence="8" type="primary">RBM41_1</name>
    <name evidence="8" type="ORF">N1851_006045</name>
</gene>
<dbReference type="GO" id="GO:0030626">
    <property type="term" value="F:U12 snRNA binding"/>
    <property type="evidence" value="ECO:0007669"/>
    <property type="project" value="TreeGrafter"/>
</dbReference>
<comment type="caution">
    <text evidence="8">The sequence shown here is derived from an EMBL/GenBank/DDBJ whole genome shotgun (WGS) entry which is preliminary data.</text>
</comment>
<dbReference type="PANTHER" id="PTHR16105:SF2">
    <property type="entry name" value="RNA-BINDING PROTEIN 41"/>
    <property type="match status" value="1"/>
</dbReference>
<accession>A0AA47PAN1</accession>
<dbReference type="InterPro" id="IPR035979">
    <property type="entry name" value="RBD_domain_sf"/>
</dbReference>
<dbReference type="FunFam" id="3.30.70.330:FF:000252">
    <property type="entry name" value="RNA binding motif protein 41"/>
    <property type="match status" value="1"/>
</dbReference>
<feature type="compositionally biased region" description="Polar residues" evidence="6">
    <location>
        <begin position="264"/>
        <end position="296"/>
    </location>
</feature>
<evidence type="ECO:0000313" key="9">
    <source>
        <dbReference type="Proteomes" id="UP001174136"/>
    </source>
</evidence>
<proteinExistence type="predicted"/>
<dbReference type="InterPro" id="IPR000504">
    <property type="entry name" value="RRM_dom"/>
</dbReference>
<dbReference type="Proteomes" id="UP001174136">
    <property type="component" value="Unassembled WGS sequence"/>
</dbReference>
<dbReference type="GO" id="GO:0097157">
    <property type="term" value="F:pre-mRNA intronic binding"/>
    <property type="evidence" value="ECO:0007669"/>
    <property type="project" value="TreeGrafter"/>
</dbReference>
<dbReference type="InterPro" id="IPR045164">
    <property type="entry name" value="RBM41/RNPC3"/>
</dbReference>
<feature type="domain" description="RRM" evidence="7">
    <location>
        <begin position="387"/>
        <end position="465"/>
    </location>
</feature>
<feature type="region of interest" description="Disordered" evidence="6">
    <location>
        <begin position="1"/>
        <end position="21"/>
    </location>
</feature>
<keyword evidence="1 5" id="KW-0694">RNA-binding</keyword>
<evidence type="ECO:0000256" key="3">
    <source>
        <dbReference type="ARBA" id="ARBA00067964"/>
    </source>
</evidence>
<dbReference type="InterPro" id="IPR038717">
    <property type="entry name" value="Tc1-like_DDE_dom"/>
</dbReference>
<organism evidence="8 9">
    <name type="scientific">Merluccius polli</name>
    <name type="common">Benguela hake</name>
    <name type="synonym">Merluccius cadenati</name>
    <dbReference type="NCBI Taxonomy" id="89951"/>
    <lineage>
        <taxon>Eukaryota</taxon>
        <taxon>Metazoa</taxon>
        <taxon>Chordata</taxon>
        <taxon>Craniata</taxon>
        <taxon>Vertebrata</taxon>
        <taxon>Euteleostomi</taxon>
        <taxon>Actinopterygii</taxon>
        <taxon>Neopterygii</taxon>
        <taxon>Teleostei</taxon>
        <taxon>Neoteleostei</taxon>
        <taxon>Acanthomorphata</taxon>
        <taxon>Zeiogadaria</taxon>
        <taxon>Gadariae</taxon>
        <taxon>Gadiformes</taxon>
        <taxon>Gadoidei</taxon>
        <taxon>Merlucciidae</taxon>
        <taxon>Merluccius</taxon>
    </lineage>
</organism>
<dbReference type="InterPro" id="IPR036397">
    <property type="entry name" value="RNaseH_sf"/>
</dbReference>
<evidence type="ECO:0000256" key="1">
    <source>
        <dbReference type="ARBA" id="ARBA00022884"/>
    </source>
</evidence>
<evidence type="ECO:0000259" key="7">
    <source>
        <dbReference type="PROSITE" id="PS50102"/>
    </source>
</evidence>
<evidence type="ECO:0000256" key="2">
    <source>
        <dbReference type="ARBA" id="ARBA00056959"/>
    </source>
</evidence>
<dbReference type="Pfam" id="PF00076">
    <property type="entry name" value="RRM_1"/>
    <property type="match status" value="1"/>
</dbReference>
<evidence type="ECO:0000256" key="6">
    <source>
        <dbReference type="SAM" id="MobiDB-lite"/>
    </source>
</evidence>
<dbReference type="SUPFAM" id="SSF54928">
    <property type="entry name" value="RNA-binding domain, RBD"/>
    <property type="match status" value="1"/>
</dbReference>
<evidence type="ECO:0000313" key="8">
    <source>
        <dbReference type="EMBL" id="KAK0152437.1"/>
    </source>
</evidence>
<dbReference type="Pfam" id="PF13358">
    <property type="entry name" value="DDE_3"/>
    <property type="match status" value="1"/>
</dbReference>
<feature type="region of interest" description="Disordered" evidence="6">
    <location>
        <begin position="260"/>
        <end position="320"/>
    </location>
</feature>
<dbReference type="Gene3D" id="3.30.70.330">
    <property type="match status" value="1"/>
</dbReference>
<dbReference type="EMBL" id="JAOPHQ010001011">
    <property type="protein sequence ID" value="KAK0152437.1"/>
    <property type="molecule type" value="Genomic_DNA"/>
</dbReference>
<dbReference type="GO" id="GO:0005689">
    <property type="term" value="C:U12-type spliceosomal complex"/>
    <property type="evidence" value="ECO:0007669"/>
    <property type="project" value="TreeGrafter"/>
</dbReference>